<dbReference type="InterPro" id="IPR013610">
    <property type="entry name" value="ArdC_N"/>
</dbReference>
<protein>
    <submittedName>
        <fullName evidence="5">Zincin-like metallopeptidase domain-containing protein</fullName>
    </submittedName>
</protein>
<dbReference type="RefSeq" id="WP_390333111.1">
    <property type="nucleotide sequence ID" value="NZ_JBHRTP010000091.1"/>
</dbReference>
<sequence length="855" mass="94868">MADYRQVLTDKIIEALEAGTAPWQKPWDGSIVQRMQPFNPVSGTQYRGANRFWLMMAEHADPRWCTYKQAESQGWQVRKGEKSMSIEFWKWHDESEQVNAETGEVEKIRVRRENPIVRYANVFNASQIDNVPSLDLIQNGYEWEPLQMADTIMTRSGVPFFYDQADRAFYRSAVDEIHMPPREAFPDAGKFYATALHELGHSTGHESRLNRKLGNVFGSEDYAKEELRAEMASFFLSARLGIEFDVGQHSSYVGSWIKALKEDKNEIFRASRDAEEITEYVMNYGLEKAVEQAVEANRAPVAAKIDAQPMQNKGQAFPTSEIAAASASVSRSYINVPYAEREEAKKLGAKWDKARTSWYVPAGTDKGVFGKWMGVPALPTNDFAAEFGNELRAKGLVVDGDPMMDGQWHRTTVSTSRNAKALKGAYIGNLDGDLANGYIQNFDIGVAEAWFPKGVVISEERRQQFERQAEENRRVRDAELTAEREGVANKLGKKWEALPEAVEHPYLDRKGVAAFGLRIDGDRLVTPIRDAEGKLWSLQYIPSDPDKIKMYEKGGQKTGNFHVLGELAGSQTVLFAEGYATVASLHMATGLPVIEVFDSGNIEAAVRAVKPMLVGQAIIICGDDDVLTQDRITDGLNQLVQNKINGQLQLSGIAKIEIRIDGSEVVLQSNPDCKMWLDFDMVVDGVPRIVGEIVNGKTGHRANVLINNVGREKATQAAEKHGGVSVFPVFSNQSNGLTDFNDLHSVEGLPAVAQQIQTVVERTLKDHSPEQYAKAALGENAILQLPQDNKRYVGPVIANTLGMSVQDIGKLTAVSHDMTKLDRVPAVGMATKITYEAGRGTVTTPHDREGTAKQR</sequence>
<proteinExistence type="predicted"/>
<dbReference type="Pfam" id="PF18974">
    <property type="entry name" value="DUF5710"/>
    <property type="match status" value="1"/>
</dbReference>
<dbReference type="Pfam" id="PF18818">
    <property type="entry name" value="MPTase-PolyVal"/>
    <property type="match status" value="1"/>
</dbReference>
<dbReference type="InterPro" id="IPR040782">
    <property type="entry name" value="KfrB"/>
</dbReference>
<reference evidence="6" key="1">
    <citation type="journal article" date="2019" name="Int. J. Syst. Evol. Microbiol.">
        <title>The Global Catalogue of Microorganisms (GCM) 10K type strain sequencing project: providing services to taxonomists for standard genome sequencing and annotation.</title>
        <authorList>
            <consortium name="The Broad Institute Genomics Platform"/>
            <consortium name="The Broad Institute Genome Sequencing Center for Infectious Disease"/>
            <person name="Wu L."/>
            <person name="Ma J."/>
        </authorList>
    </citation>
    <scope>NUCLEOTIDE SEQUENCE [LARGE SCALE GENOMIC DNA]</scope>
    <source>
        <strain evidence="6">KCTC 42986</strain>
    </source>
</reference>
<evidence type="ECO:0000259" key="1">
    <source>
        <dbReference type="Pfam" id="PF08401"/>
    </source>
</evidence>
<evidence type="ECO:0000313" key="5">
    <source>
        <dbReference type="EMBL" id="MFC3110912.1"/>
    </source>
</evidence>
<dbReference type="InterPro" id="IPR034154">
    <property type="entry name" value="TOPRIM_DnaG/twinkle"/>
</dbReference>
<evidence type="ECO:0000259" key="2">
    <source>
        <dbReference type="Pfam" id="PF18790"/>
    </source>
</evidence>
<keyword evidence="6" id="KW-1185">Reference proteome</keyword>
<evidence type="ECO:0000259" key="4">
    <source>
        <dbReference type="Pfam" id="PF18974"/>
    </source>
</evidence>
<evidence type="ECO:0000259" key="3">
    <source>
        <dbReference type="Pfam" id="PF18818"/>
    </source>
</evidence>
<feature type="domain" description="KfrB" evidence="2">
    <location>
        <begin position="791"/>
        <end position="843"/>
    </location>
</feature>
<feature type="domain" description="Polyvalent protein metallopeptidase" evidence="3">
    <location>
        <begin position="149"/>
        <end position="272"/>
    </location>
</feature>
<accession>A0ABV7FB26</accession>
<feature type="domain" description="N-terminal" evidence="1">
    <location>
        <begin position="3"/>
        <end position="123"/>
    </location>
</feature>
<gene>
    <name evidence="5" type="ORF">ACFOFO_23655</name>
</gene>
<name>A0ABV7FB26_9BURK</name>
<dbReference type="CDD" id="cd01029">
    <property type="entry name" value="TOPRIM_primases"/>
    <property type="match status" value="1"/>
</dbReference>
<organism evidence="5 6">
    <name type="scientific">Undibacterium arcticum</name>
    <dbReference type="NCBI Taxonomy" id="1762892"/>
    <lineage>
        <taxon>Bacteria</taxon>
        <taxon>Pseudomonadati</taxon>
        <taxon>Pseudomonadota</taxon>
        <taxon>Betaproteobacteria</taxon>
        <taxon>Burkholderiales</taxon>
        <taxon>Oxalobacteraceae</taxon>
        <taxon>Undibacterium</taxon>
    </lineage>
</organism>
<dbReference type="Pfam" id="PF08401">
    <property type="entry name" value="ArdcN"/>
    <property type="match status" value="1"/>
</dbReference>
<dbReference type="Pfam" id="PF18790">
    <property type="entry name" value="KfrB"/>
    <property type="match status" value="1"/>
</dbReference>
<comment type="caution">
    <text evidence="5">The sequence shown here is derived from an EMBL/GenBank/DDBJ whole genome shotgun (WGS) entry which is preliminary data.</text>
</comment>
<dbReference type="InterPro" id="IPR043764">
    <property type="entry name" value="DUF5710"/>
</dbReference>
<dbReference type="Proteomes" id="UP001595530">
    <property type="component" value="Unassembled WGS sequence"/>
</dbReference>
<evidence type="ECO:0000313" key="6">
    <source>
        <dbReference type="Proteomes" id="UP001595530"/>
    </source>
</evidence>
<dbReference type="EMBL" id="JBHRTP010000091">
    <property type="protein sequence ID" value="MFC3110912.1"/>
    <property type="molecule type" value="Genomic_DNA"/>
</dbReference>
<dbReference type="InterPro" id="IPR041459">
    <property type="entry name" value="MPTase-PolyVal"/>
</dbReference>
<feature type="domain" description="DUF5710" evidence="4">
    <location>
        <begin position="331"/>
        <end position="373"/>
    </location>
</feature>